<evidence type="ECO:0000313" key="1">
    <source>
        <dbReference type="EMBL" id="KAI9898955.1"/>
    </source>
</evidence>
<name>A0ACC0V0F5_9HYPO</name>
<dbReference type="EMBL" id="CM047944">
    <property type="protein sequence ID" value="KAI9898955.1"/>
    <property type="molecule type" value="Genomic_DNA"/>
</dbReference>
<accession>A0ACC0V0F5</accession>
<sequence length="341" mass="37349">MAPILRPRTSLTADKFPGYFEKLRSQKYDDEPNSRKEKSPYHIRTIAWNPIGTLVATGSMDKSLRVWNPEKPYVKFSTELKGHQASVEKIAWNPTKDAELCSVSSDGAVKFWDVRTKTCFNEVKGLEDAFTLVWAPDGQTLIVGNKSDKLFILSPTSSTPLSTHQQTHQTNQIAFDPSGNMIFVTTNQGKCRILSYPGFEPLLHCPSPGSDGQQDEFMLNGHTSACVSVELQPTGRHLATGGADSVIALWDTGEWLCKKTVSGLAGLVRVISFTFDGSYVVGGSDDGTGLEATHVESGQVVHTFKTSSASPVVAWAPTRYCLAYTDKGILRIIGLDTDRNK</sequence>
<gene>
    <name evidence="1" type="ORF">N3K66_005416</name>
</gene>
<reference evidence="1" key="1">
    <citation type="submission" date="2022-10" db="EMBL/GenBank/DDBJ databases">
        <title>Complete Genome of Trichothecium roseum strain YXFP-22015, a Plant Pathogen Isolated from Citrus.</title>
        <authorList>
            <person name="Wang Y."/>
            <person name="Zhu L."/>
        </authorList>
    </citation>
    <scope>NUCLEOTIDE SEQUENCE</scope>
    <source>
        <strain evidence="1">YXFP-22015</strain>
    </source>
</reference>
<keyword evidence="2" id="KW-1185">Reference proteome</keyword>
<dbReference type="Proteomes" id="UP001163324">
    <property type="component" value="Chromosome 5"/>
</dbReference>
<proteinExistence type="predicted"/>
<organism evidence="1 2">
    <name type="scientific">Trichothecium roseum</name>
    <dbReference type="NCBI Taxonomy" id="47278"/>
    <lineage>
        <taxon>Eukaryota</taxon>
        <taxon>Fungi</taxon>
        <taxon>Dikarya</taxon>
        <taxon>Ascomycota</taxon>
        <taxon>Pezizomycotina</taxon>
        <taxon>Sordariomycetes</taxon>
        <taxon>Hypocreomycetidae</taxon>
        <taxon>Hypocreales</taxon>
        <taxon>Hypocreales incertae sedis</taxon>
        <taxon>Trichothecium</taxon>
    </lineage>
</organism>
<evidence type="ECO:0000313" key="2">
    <source>
        <dbReference type="Proteomes" id="UP001163324"/>
    </source>
</evidence>
<comment type="caution">
    <text evidence="1">The sequence shown here is derived from an EMBL/GenBank/DDBJ whole genome shotgun (WGS) entry which is preliminary data.</text>
</comment>
<protein>
    <submittedName>
        <fullName evidence="1">Uncharacterized protein</fullName>
    </submittedName>
</protein>